<name>A0A3E1YE50_9BACT</name>
<feature type="compositionally biased region" description="Polar residues" evidence="1">
    <location>
        <begin position="30"/>
        <end position="51"/>
    </location>
</feature>
<protein>
    <recommendedName>
        <fullName evidence="4">Lipoprotein</fullName>
    </recommendedName>
</protein>
<evidence type="ECO:0000256" key="1">
    <source>
        <dbReference type="SAM" id="MobiDB-lite"/>
    </source>
</evidence>
<dbReference type="OrthoDB" id="1437031at2"/>
<evidence type="ECO:0008006" key="4">
    <source>
        <dbReference type="Google" id="ProtNLM"/>
    </source>
</evidence>
<evidence type="ECO:0000313" key="3">
    <source>
        <dbReference type="Proteomes" id="UP000260644"/>
    </source>
</evidence>
<dbReference type="Proteomes" id="UP000260644">
    <property type="component" value="Unassembled WGS sequence"/>
</dbReference>
<keyword evidence="3" id="KW-1185">Reference proteome</keyword>
<proteinExistence type="predicted"/>
<dbReference type="EMBL" id="QPMM01000002">
    <property type="protein sequence ID" value="RFS24832.1"/>
    <property type="molecule type" value="Genomic_DNA"/>
</dbReference>
<dbReference type="PROSITE" id="PS51257">
    <property type="entry name" value="PROKAR_LIPOPROTEIN"/>
    <property type="match status" value="1"/>
</dbReference>
<organism evidence="2 3">
    <name type="scientific">Chitinophaga silvatica</name>
    <dbReference type="NCBI Taxonomy" id="2282649"/>
    <lineage>
        <taxon>Bacteria</taxon>
        <taxon>Pseudomonadati</taxon>
        <taxon>Bacteroidota</taxon>
        <taxon>Chitinophagia</taxon>
        <taxon>Chitinophagales</taxon>
        <taxon>Chitinophagaceae</taxon>
        <taxon>Chitinophaga</taxon>
    </lineage>
</organism>
<feature type="region of interest" description="Disordered" evidence="1">
    <location>
        <begin position="24"/>
        <end position="59"/>
    </location>
</feature>
<dbReference type="AlphaFoldDB" id="A0A3E1YE50"/>
<dbReference type="RefSeq" id="WP_116974781.1">
    <property type="nucleotide sequence ID" value="NZ_QPMM01000002.1"/>
</dbReference>
<reference evidence="2 3" key="1">
    <citation type="submission" date="2018-07" db="EMBL/GenBank/DDBJ databases">
        <title>Chitinophaga K2CV101002-2 sp. nov., isolated from a monsoon evergreen broad-leaved forest soil.</title>
        <authorList>
            <person name="Lv Y."/>
        </authorList>
    </citation>
    <scope>NUCLEOTIDE SEQUENCE [LARGE SCALE GENOMIC DNA]</scope>
    <source>
        <strain evidence="2 3">GDMCC 1.1288</strain>
    </source>
</reference>
<accession>A0A3E1YE50</accession>
<evidence type="ECO:0000313" key="2">
    <source>
        <dbReference type="EMBL" id="RFS24832.1"/>
    </source>
</evidence>
<sequence>MNRLSIAVLMLLLSACDLKYRPDKYKNEGSTEVDQPTRSAKPTSTPKNTSPAPIKGERVNQSAIVRDQPNGEPIVSLLDYVPLRCAPVKKDWYQVNVDFDISKDEFSKPIFRKGRKIEVNGVPAGTLERDIKLPVATNGEKMWATINGYTEKKSLRSGSIIESALSVFLNQHKGRSTQDMQPFIHNFQLEEETVLKPYVLFLNYESGIDDPSPLYRLALIFQGQQLIGILHSRPFELAGSNTRRLQRGFTVNFLNGIDQTLREDFATKFNKFIVSVD</sequence>
<gene>
    <name evidence="2" type="ORF">DVR12_06465</name>
</gene>
<comment type="caution">
    <text evidence="2">The sequence shown here is derived from an EMBL/GenBank/DDBJ whole genome shotgun (WGS) entry which is preliminary data.</text>
</comment>